<dbReference type="PRINTS" id="PR00778">
    <property type="entry name" value="HTHARSR"/>
</dbReference>
<evidence type="ECO:0000313" key="5">
    <source>
        <dbReference type="EMBL" id="MEJ1089947.1"/>
    </source>
</evidence>
<name>A0ABU8LF27_9MICO</name>
<dbReference type="Proteomes" id="UP001371224">
    <property type="component" value="Unassembled WGS sequence"/>
</dbReference>
<comment type="caution">
    <text evidence="5">The sequence shown here is derived from an EMBL/GenBank/DDBJ whole genome shotgun (WGS) entry which is preliminary data.</text>
</comment>
<dbReference type="Gene3D" id="1.10.10.10">
    <property type="entry name" value="Winged helix-like DNA-binding domain superfamily/Winged helix DNA-binding domain"/>
    <property type="match status" value="1"/>
</dbReference>
<evidence type="ECO:0000256" key="3">
    <source>
        <dbReference type="ARBA" id="ARBA00023163"/>
    </source>
</evidence>
<dbReference type="EMBL" id="JBBDGM010000021">
    <property type="protein sequence ID" value="MEJ1089947.1"/>
    <property type="molecule type" value="Genomic_DNA"/>
</dbReference>
<dbReference type="CDD" id="cd00090">
    <property type="entry name" value="HTH_ARSR"/>
    <property type="match status" value="1"/>
</dbReference>
<proteinExistence type="predicted"/>
<evidence type="ECO:0000313" key="6">
    <source>
        <dbReference type="Proteomes" id="UP001371224"/>
    </source>
</evidence>
<dbReference type="InterPro" id="IPR011991">
    <property type="entry name" value="ArsR-like_HTH"/>
</dbReference>
<evidence type="ECO:0000256" key="2">
    <source>
        <dbReference type="ARBA" id="ARBA00023125"/>
    </source>
</evidence>
<dbReference type="PANTHER" id="PTHR33154:SF33">
    <property type="entry name" value="TRANSCRIPTIONAL REPRESSOR SDPR"/>
    <property type="match status" value="1"/>
</dbReference>
<dbReference type="RefSeq" id="WP_337333607.1">
    <property type="nucleotide sequence ID" value="NZ_JBBDGM010000021.1"/>
</dbReference>
<reference evidence="5 6" key="1">
    <citation type="submission" date="2024-02" db="EMBL/GenBank/DDBJ databases">
        <authorList>
            <person name="Saticioglu I.B."/>
        </authorList>
    </citation>
    <scope>NUCLEOTIDE SEQUENCE [LARGE SCALE GENOMIC DNA]</scope>
    <source>
        <strain evidence="5 6">Mu-80</strain>
    </source>
</reference>
<sequence length="139" mass="14746">MTFKEQSGGVVAEADAVIPAASLFHSFSDPSRLVILQHLQLGEHRVVDLVKHLGLSQSTVSKHLACLKDAGMVESRPEGRASVYSLNNPEALVDLLSAAERLLALTGDAVTLCPLHGADALARHYEAAPQDGDARGNQL</sequence>
<dbReference type="Pfam" id="PF01022">
    <property type="entry name" value="HTH_5"/>
    <property type="match status" value="1"/>
</dbReference>
<dbReference type="SUPFAM" id="SSF46785">
    <property type="entry name" value="Winged helix' DNA-binding domain"/>
    <property type="match status" value="1"/>
</dbReference>
<dbReference type="InterPro" id="IPR051081">
    <property type="entry name" value="HTH_MetalResp_TranReg"/>
</dbReference>
<dbReference type="InterPro" id="IPR001845">
    <property type="entry name" value="HTH_ArsR_DNA-bd_dom"/>
</dbReference>
<keyword evidence="2" id="KW-0238">DNA-binding</keyword>
<accession>A0ABU8LF27</accession>
<feature type="domain" description="HTH arsR-type" evidence="4">
    <location>
        <begin position="12"/>
        <end position="106"/>
    </location>
</feature>
<dbReference type="PROSITE" id="PS50987">
    <property type="entry name" value="HTH_ARSR_2"/>
    <property type="match status" value="1"/>
</dbReference>
<dbReference type="InterPro" id="IPR036388">
    <property type="entry name" value="WH-like_DNA-bd_sf"/>
</dbReference>
<dbReference type="InterPro" id="IPR036390">
    <property type="entry name" value="WH_DNA-bd_sf"/>
</dbReference>
<evidence type="ECO:0000259" key="4">
    <source>
        <dbReference type="PROSITE" id="PS50987"/>
    </source>
</evidence>
<keyword evidence="1" id="KW-0805">Transcription regulation</keyword>
<dbReference type="NCBIfam" id="NF033788">
    <property type="entry name" value="HTH_metalloreg"/>
    <property type="match status" value="1"/>
</dbReference>
<keyword evidence="6" id="KW-1185">Reference proteome</keyword>
<protein>
    <submittedName>
        <fullName evidence="5">Metalloregulator ArsR/SmtB family transcription factor</fullName>
    </submittedName>
</protein>
<dbReference type="PANTHER" id="PTHR33154">
    <property type="entry name" value="TRANSCRIPTIONAL REGULATOR, ARSR FAMILY"/>
    <property type="match status" value="1"/>
</dbReference>
<evidence type="ECO:0000256" key="1">
    <source>
        <dbReference type="ARBA" id="ARBA00023015"/>
    </source>
</evidence>
<gene>
    <name evidence="5" type="ORF">WDU99_16640</name>
</gene>
<keyword evidence="3" id="KW-0804">Transcription</keyword>
<dbReference type="SMART" id="SM00418">
    <property type="entry name" value="HTH_ARSR"/>
    <property type="match status" value="1"/>
</dbReference>
<organism evidence="5 6">
    <name type="scientific">Microbacterium bandirmense</name>
    <dbReference type="NCBI Taxonomy" id="3122050"/>
    <lineage>
        <taxon>Bacteria</taxon>
        <taxon>Bacillati</taxon>
        <taxon>Actinomycetota</taxon>
        <taxon>Actinomycetes</taxon>
        <taxon>Micrococcales</taxon>
        <taxon>Microbacteriaceae</taxon>
        <taxon>Microbacterium</taxon>
    </lineage>
</organism>